<evidence type="ECO:0000313" key="2">
    <source>
        <dbReference type="Proteomes" id="UP001164539"/>
    </source>
</evidence>
<accession>A0ACC1XSH9</accession>
<comment type="caution">
    <text evidence="1">The sequence shown here is derived from an EMBL/GenBank/DDBJ whole genome shotgun (WGS) entry which is preliminary data.</text>
</comment>
<keyword evidence="2" id="KW-1185">Reference proteome</keyword>
<evidence type="ECO:0000313" key="1">
    <source>
        <dbReference type="EMBL" id="KAJ4713862.1"/>
    </source>
</evidence>
<dbReference type="EMBL" id="CM051401">
    <property type="protein sequence ID" value="KAJ4713862.1"/>
    <property type="molecule type" value="Genomic_DNA"/>
</dbReference>
<proteinExistence type="predicted"/>
<sequence>MDSLRKLALSGCSKLKKFPEILRGTKCLSELLLDGTDIKELPLSLQHLPKLVLLNLENCKKLESLPSEIINGLKHLKTLNLSGCSRLEIVPENMEKVESLEELNISGTAIRQPAEPSIFLLRNLKALSFRGCKGTAAATSWFSWLSISRSLDPLGLILPSLSGLSSLKKLDLSDCNLGEGAIPIDICSLFSLEELNLSKNEFSSLPENISHLSKLKSLKMVHCKRLQSLPKLPCNINEVRVHGCVSLETLSDALKSCNSEWIEINCLSCLKLASDNDLAYSML</sequence>
<reference evidence="1 2" key="1">
    <citation type="journal article" date="2023" name="Science">
        <title>Complex scaffold remodeling in plant triterpene biosynthesis.</title>
        <authorList>
            <person name="De La Pena R."/>
            <person name="Hodgson H."/>
            <person name="Liu J.C."/>
            <person name="Stephenson M.J."/>
            <person name="Martin A.C."/>
            <person name="Owen C."/>
            <person name="Harkess A."/>
            <person name="Leebens-Mack J."/>
            <person name="Jimenez L.E."/>
            <person name="Osbourn A."/>
            <person name="Sattely E.S."/>
        </authorList>
    </citation>
    <scope>NUCLEOTIDE SEQUENCE [LARGE SCALE GENOMIC DNA]</scope>
    <source>
        <strain evidence="2">cv. JPN11</strain>
        <tissue evidence="1">Leaf</tissue>
    </source>
</reference>
<gene>
    <name evidence="1" type="ORF">OWV82_015900</name>
</gene>
<organism evidence="1 2">
    <name type="scientific">Melia azedarach</name>
    <name type="common">Chinaberry tree</name>
    <dbReference type="NCBI Taxonomy" id="155640"/>
    <lineage>
        <taxon>Eukaryota</taxon>
        <taxon>Viridiplantae</taxon>
        <taxon>Streptophyta</taxon>
        <taxon>Embryophyta</taxon>
        <taxon>Tracheophyta</taxon>
        <taxon>Spermatophyta</taxon>
        <taxon>Magnoliopsida</taxon>
        <taxon>eudicotyledons</taxon>
        <taxon>Gunneridae</taxon>
        <taxon>Pentapetalae</taxon>
        <taxon>rosids</taxon>
        <taxon>malvids</taxon>
        <taxon>Sapindales</taxon>
        <taxon>Meliaceae</taxon>
        <taxon>Melia</taxon>
    </lineage>
</organism>
<protein>
    <submittedName>
        <fullName evidence="1">TMV resistance protein N-like</fullName>
    </submittedName>
</protein>
<name>A0ACC1XSH9_MELAZ</name>
<dbReference type="Proteomes" id="UP001164539">
    <property type="component" value="Chromosome 8"/>
</dbReference>